<comment type="caution">
    <text evidence="2">The sequence shown here is derived from an EMBL/GenBank/DDBJ whole genome shotgun (WGS) entry which is preliminary data.</text>
</comment>
<dbReference type="Proteomes" id="UP001359559">
    <property type="component" value="Unassembled WGS sequence"/>
</dbReference>
<feature type="region of interest" description="Disordered" evidence="1">
    <location>
        <begin position="25"/>
        <end position="86"/>
    </location>
</feature>
<evidence type="ECO:0000256" key="1">
    <source>
        <dbReference type="SAM" id="MobiDB-lite"/>
    </source>
</evidence>
<evidence type="ECO:0000313" key="2">
    <source>
        <dbReference type="EMBL" id="KAK7302104.1"/>
    </source>
</evidence>
<reference evidence="2 3" key="1">
    <citation type="submission" date="2024-01" db="EMBL/GenBank/DDBJ databases">
        <title>The genomes of 5 underutilized Papilionoideae crops provide insights into root nodulation and disease resistance.</title>
        <authorList>
            <person name="Yuan L."/>
        </authorList>
    </citation>
    <scope>NUCLEOTIDE SEQUENCE [LARGE SCALE GENOMIC DNA]</scope>
    <source>
        <strain evidence="2">LY-2023</strain>
        <tissue evidence="2">Leaf</tissue>
    </source>
</reference>
<accession>A0AAN9PLF0</accession>
<evidence type="ECO:0000313" key="3">
    <source>
        <dbReference type="Proteomes" id="UP001359559"/>
    </source>
</evidence>
<organism evidence="2 3">
    <name type="scientific">Clitoria ternatea</name>
    <name type="common">Butterfly pea</name>
    <dbReference type="NCBI Taxonomy" id="43366"/>
    <lineage>
        <taxon>Eukaryota</taxon>
        <taxon>Viridiplantae</taxon>
        <taxon>Streptophyta</taxon>
        <taxon>Embryophyta</taxon>
        <taxon>Tracheophyta</taxon>
        <taxon>Spermatophyta</taxon>
        <taxon>Magnoliopsida</taxon>
        <taxon>eudicotyledons</taxon>
        <taxon>Gunneridae</taxon>
        <taxon>Pentapetalae</taxon>
        <taxon>rosids</taxon>
        <taxon>fabids</taxon>
        <taxon>Fabales</taxon>
        <taxon>Fabaceae</taxon>
        <taxon>Papilionoideae</taxon>
        <taxon>50 kb inversion clade</taxon>
        <taxon>NPAAA clade</taxon>
        <taxon>indigoferoid/millettioid clade</taxon>
        <taxon>Phaseoleae</taxon>
        <taxon>Clitoria</taxon>
    </lineage>
</organism>
<name>A0AAN9PLF0_CLITE</name>
<proteinExistence type="predicted"/>
<keyword evidence="3" id="KW-1185">Reference proteome</keyword>
<sequence length="111" mass="11455">MREGGNAGGGWRPGLTVAEVVGQRLGEQGPVRGTDLSCSERWSSHGGASSLMGHVAVHEEEDLVDGLRKKTGVGGGGPTTGRTTTMTLISSPFSIFDGVGKSERMNVDEVG</sequence>
<gene>
    <name evidence="2" type="ORF">RJT34_12984</name>
</gene>
<protein>
    <submittedName>
        <fullName evidence="2">Uncharacterized protein</fullName>
    </submittedName>
</protein>
<dbReference type="EMBL" id="JAYKXN010000003">
    <property type="protein sequence ID" value="KAK7302104.1"/>
    <property type="molecule type" value="Genomic_DNA"/>
</dbReference>
<dbReference type="AlphaFoldDB" id="A0AAN9PLF0"/>